<comment type="caution">
    <text evidence="2">The sequence shown here is derived from an EMBL/GenBank/DDBJ whole genome shotgun (WGS) entry which is preliminary data.</text>
</comment>
<keyword evidence="3" id="KW-1185">Reference proteome</keyword>
<evidence type="ECO:0008006" key="4">
    <source>
        <dbReference type="Google" id="ProtNLM"/>
    </source>
</evidence>
<keyword evidence="1" id="KW-0812">Transmembrane</keyword>
<dbReference type="Proteomes" id="UP001363010">
    <property type="component" value="Unassembled WGS sequence"/>
</dbReference>
<sequence length="73" mass="7449">MLSPRDRTSELLFGVLIATSFVGAVLSRVIALVMLFIGGLAFGRHSGYGGWKAGFGIAALGTVLVVAINALAG</sequence>
<feature type="transmembrane region" description="Helical" evidence="1">
    <location>
        <begin position="53"/>
        <end position="72"/>
    </location>
</feature>
<keyword evidence="1" id="KW-0472">Membrane</keyword>
<proteinExistence type="predicted"/>
<dbReference type="EMBL" id="JBBKZV010000021">
    <property type="protein sequence ID" value="MEJ8825308.1"/>
    <property type="molecule type" value="Genomic_DNA"/>
</dbReference>
<dbReference type="RefSeq" id="WP_340366340.1">
    <property type="nucleotide sequence ID" value="NZ_JBBKZV010000021.1"/>
</dbReference>
<accession>A0ABU8W5N5</accession>
<organism evidence="2 3">
    <name type="scientific">Variovorax humicola</name>
    <dbReference type="NCBI Taxonomy" id="1769758"/>
    <lineage>
        <taxon>Bacteria</taxon>
        <taxon>Pseudomonadati</taxon>
        <taxon>Pseudomonadota</taxon>
        <taxon>Betaproteobacteria</taxon>
        <taxon>Burkholderiales</taxon>
        <taxon>Comamonadaceae</taxon>
        <taxon>Variovorax</taxon>
    </lineage>
</organism>
<feature type="transmembrane region" description="Helical" evidence="1">
    <location>
        <begin position="12"/>
        <end position="41"/>
    </location>
</feature>
<reference evidence="2 3" key="1">
    <citation type="submission" date="2024-03" db="EMBL/GenBank/DDBJ databases">
        <title>Novel species of the genus Variovorax.</title>
        <authorList>
            <person name="Liu Q."/>
            <person name="Xin Y.-H."/>
        </authorList>
    </citation>
    <scope>NUCLEOTIDE SEQUENCE [LARGE SCALE GENOMIC DNA]</scope>
    <source>
        <strain evidence="2 3">KACC 18501</strain>
    </source>
</reference>
<evidence type="ECO:0000256" key="1">
    <source>
        <dbReference type="SAM" id="Phobius"/>
    </source>
</evidence>
<name>A0ABU8W5N5_9BURK</name>
<keyword evidence="1" id="KW-1133">Transmembrane helix</keyword>
<gene>
    <name evidence="2" type="ORF">WKW80_25330</name>
</gene>
<evidence type="ECO:0000313" key="3">
    <source>
        <dbReference type="Proteomes" id="UP001363010"/>
    </source>
</evidence>
<protein>
    <recommendedName>
        <fullName evidence="4">Major facilitator superfamily (MFS) profile domain-containing protein</fullName>
    </recommendedName>
</protein>
<evidence type="ECO:0000313" key="2">
    <source>
        <dbReference type="EMBL" id="MEJ8825308.1"/>
    </source>
</evidence>